<reference evidence="1 2" key="1">
    <citation type="submission" date="2015-07" db="EMBL/GenBank/DDBJ databases">
        <title>The draft genome sequence of Leadbetterella sp. JN14-9.</title>
        <authorList>
            <person name="Liu Y."/>
            <person name="Du J."/>
            <person name="Shao Z."/>
        </authorList>
    </citation>
    <scope>NUCLEOTIDE SEQUENCE [LARGE SCALE GENOMIC DNA]</scope>
    <source>
        <strain evidence="1 2">JN14-9</strain>
    </source>
</reference>
<proteinExistence type="predicted"/>
<dbReference type="Gene3D" id="1.10.10.1150">
    <property type="entry name" value="Coenzyme PQQ synthesis protein D (PqqD)"/>
    <property type="match status" value="1"/>
</dbReference>
<evidence type="ECO:0000313" key="2">
    <source>
        <dbReference type="Proteomes" id="UP000050454"/>
    </source>
</evidence>
<dbReference type="InterPro" id="IPR041881">
    <property type="entry name" value="PqqD_sf"/>
</dbReference>
<dbReference type="OrthoDB" id="1495225at2"/>
<keyword evidence="2" id="KW-1185">Reference proteome</keyword>
<dbReference type="Pfam" id="PF05402">
    <property type="entry name" value="PqqD"/>
    <property type="match status" value="1"/>
</dbReference>
<organism evidence="1 2">
    <name type="scientific">Jiulongibacter sediminis</name>
    <dbReference type="NCBI Taxonomy" id="1605367"/>
    <lineage>
        <taxon>Bacteria</taxon>
        <taxon>Pseudomonadati</taxon>
        <taxon>Bacteroidota</taxon>
        <taxon>Cytophagia</taxon>
        <taxon>Cytophagales</taxon>
        <taxon>Leadbetterellaceae</taxon>
        <taxon>Jiulongibacter</taxon>
    </lineage>
</organism>
<dbReference type="Proteomes" id="UP000050454">
    <property type="component" value="Unassembled WGS sequence"/>
</dbReference>
<evidence type="ECO:0008006" key="3">
    <source>
        <dbReference type="Google" id="ProtNLM"/>
    </source>
</evidence>
<gene>
    <name evidence="1" type="ORF">AFM12_02070</name>
</gene>
<protein>
    <recommendedName>
        <fullName evidence="3">Thymidylate synthase</fullName>
    </recommendedName>
</protein>
<dbReference type="AlphaFoldDB" id="A0A0P7BWW3"/>
<name>A0A0P7BWW3_9BACT</name>
<dbReference type="InterPro" id="IPR008792">
    <property type="entry name" value="PQQD"/>
</dbReference>
<evidence type="ECO:0000313" key="1">
    <source>
        <dbReference type="EMBL" id="KPM49425.1"/>
    </source>
</evidence>
<dbReference type="EMBL" id="LGTQ01000005">
    <property type="protein sequence ID" value="KPM49425.1"/>
    <property type="molecule type" value="Genomic_DNA"/>
</dbReference>
<comment type="caution">
    <text evidence="1">The sequence shown here is derived from an EMBL/GenBank/DDBJ whole genome shotgun (WGS) entry which is preliminary data.</text>
</comment>
<sequence>MSTKYKLSDQQVSTSFSEESVILNHTKGTYYNLNEVGTLIWNVLQKQEADAPFLAEKVAEEYDVSAHECLPDIQSVLDDLVNEQLVEKIQ</sequence>
<dbReference type="RefSeq" id="WP_055143617.1">
    <property type="nucleotide sequence ID" value="NZ_JXSZ01000005.1"/>
</dbReference>
<accession>A0A0P7BWW3</accession>
<dbReference type="STRING" id="1605367.AFM12_02070"/>